<dbReference type="Proteomes" id="UP001239213">
    <property type="component" value="Unassembled WGS sequence"/>
</dbReference>
<dbReference type="SUPFAM" id="SSF53474">
    <property type="entry name" value="alpha/beta-Hydrolases"/>
    <property type="match status" value="1"/>
</dbReference>
<evidence type="ECO:0000259" key="3">
    <source>
        <dbReference type="Pfam" id="PF06441"/>
    </source>
</evidence>
<dbReference type="PANTHER" id="PTHR21661">
    <property type="entry name" value="EPOXIDE HYDROLASE 1-RELATED"/>
    <property type="match status" value="1"/>
</dbReference>
<comment type="similarity">
    <text evidence="1">Belongs to the peptidase S33 family.</text>
</comment>
<reference evidence="4" key="1">
    <citation type="submission" date="2016-11" db="EMBL/GenBank/DDBJ databases">
        <title>The genome sequence of Colletotrichum cuscutae.</title>
        <authorList>
            <person name="Baroncelli R."/>
        </authorList>
    </citation>
    <scope>NUCLEOTIDE SEQUENCE</scope>
    <source>
        <strain evidence="4">IMI 304802</strain>
    </source>
</reference>
<keyword evidence="2 4" id="KW-0378">Hydrolase</keyword>
<evidence type="ECO:0000256" key="2">
    <source>
        <dbReference type="ARBA" id="ARBA00022801"/>
    </source>
</evidence>
<accession>A0AAI9VGJ2</accession>
<name>A0AAI9VGJ2_9PEZI</name>
<proteinExistence type="inferred from homology"/>
<dbReference type="Gene3D" id="3.40.50.1820">
    <property type="entry name" value="alpha/beta hydrolase"/>
    <property type="match status" value="1"/>
</dbReference>
<dbReference type="AlphaFoldDB" id="A0AAI9VGJ2"/>
<evidence type="ECO:0000256" key="1">
    <source>
        <dbReference type="ARBA" id="ARBA00010088"/>
    </source>
</evidence>
<comment type="caution">
    <text evidence="4">The sequence shown here is derived from an EMBL/GenBank/DDBJ whole genome shotgun (WGS) entry which is preliminary data.</text>
</comment>
<dbReference type="GO" id="GO:0097176">
    <property type="term" value="P:epoxide metabolic process"/>
    <property type="evidence" value="ECO:0007669"/>
    <property type="project" value="TreeGrafter"/>
</dbReference>
<protein>
    <submittedName>
        <fullName evidence="4">Epoxide hydrolase</fullName>
    </submittedName>
</protein>
<gene>
    <name evidence="4" type="ORF">CCUS01_14603</name>
</gene>
<organism evidence="4 5">
    <name type="scientific">Colletotrichum cuscutae</name>
    <dbReference type="NCBI Taxonomy" id="1209917"/>
    <lineage>
        <taxon>Eukaryota</taxon>
        <taxon>Fungi</taxon>
        <taxon>Dikarya</taxon>
        <taxon>Ascomycota</taxon>
        <taxon>Pezizomycotina</taxon>
        <taxon>Sordariomycetes</taxon>
        <taxon>Hypocreomycetidae</taxon>
        <taxon>Glomerellales</taxon>
        <taxon>Glomerellaceae</taxon>
        <taxon>Colletotrichum</taxon>
        <taxon>Colletotrichum acutatum species complex</taxon>
    </lineage>
</organism>
<sequence length="157" mass="17701">MAPSEEFNLHILDSRIEDFASLLLLQRSVPKPAKDAWLELDWRKQEDCINSFPNFNVTIDDVDAGPTNIHFVGLYSKRSDALPLLFLHGWPGSFLEFLPLLDILKSKYTPETLPYHVIVRSLPNYGLSGGPIDIELTLETAARLMNELMITLGFDSG</sequence>
<evidence type="ECO:0000313" key="5">
    <source>
        <dbReference type="Proteomes" id="UP001239213"/>
    </source>
</evidence>
<dbReference type="EMBL" id="MPDP01000047">
    <property type="protein sequence ID" value="KAK1489134.1"/>
    <property type="molecule type" value="Genomic_DNA"/>
</dbReference>
<evidence type="ECO:0000313" key="4">
    <source>
        <dbReference type="EMBL" id="KAK1489134.1"/>
    </source>
</evidence>
<feature type="domain" description="Epoxide hydrolase N-terminal" evidence="3">
    <location>
        <begin position="31"/>
        <end position="97"/>
    </location>
</feature>
<dbReference type="PANTHER" id="PTHR21661:SF39">
    <property type="entry name" value="HYDROLASE, PUTATIVE (AFU_ORTHOLOGUE AFUA_3G08960)-RELATED"/>
    <property type="match status" value="1"/>
</dbReference>
<dbReference type="Pfam" id="PF06441">
    <property type="entry name" value="EHN"/>
    <property type="match status" value="1"/>
</dbReference>
<dbReference type="InterPro" id="IPR010497">
    <property type="entry name" value="Epoxide_hydro_N"/>
</dbReference>
<keyword evidence="5" id="KW-1185">Reference proteome</keyword>
<dbReference type="GO" id="GO:0004301">
    <property type="term" value="F:epoxide hydrolase activity"/>
    <property type="evidence" value="ECO:0007669"/>
    <property type="project" value="TreeGrafter"/>
</dbReference>
<dbReference type="InterPro" id="IPR029058">
    <property type="entry name" value="AB_hydrolase_fold"/>
</dbReference>